<gene>
    <name evidence="2" type="ORF">Rsub_13388</name>
</gene>
<dbReference type="AlphaFoldDB" id="A0A2V0PLJ5"/>
<feature type="chain" id="PRO_5016160896" evidence="1">
    <location>
        <begin position="37"/>
        <end position="93"/>
    </location>
</feature>
<sequence length="93" mass="9315">MGARSPPHGSARGAPHQAALLLLAALLSGCGAPALAAGGPFYSNASVVLRIAPLHPVQVPGVSPDRYLAFGLSQDAVVIDVLPERDGAAPDIV</sequence>
<evidence type="ECO:0000256" key="1">
    <source>
        <dbReference type="SAM" id="SignalP"/>
    </source>
</evidence>
<proteinExistence type="predicted"/>
<protein>
    <submittedName>
        <fullName evidence="2">Uncharacterized protein</fullName>
    </submittedName>
</protein>
<comment type="caution">
    <text evidence="2">The sequence shown here is derived from an EMBL/GenBank/DDBJ whole genome shotgun (WGS) entry which is preliminary data.</text>
</comment>
<keyword evidence="3" id="KW-1185">Reference proteome</keyword>
<reference evidence="2 3" key="1">
    <citation type="journal article" date="2018" name="Sci. Rep.">
        <title>Raphidocelis subcapitata (=Pseudokirchneriella subcapitata) provides an insight into genome evolution and environmental adaptations in the Sphaeropleales.</title>
        <authorList>
            <person name="Suzuki S."/>
            <person name="Yamaguchi H."/>
            <person name="Nakajima N."/>
            <person name="Kawachi M."/>
        </authorList>
    </citation>
    <scope>NUCLEOTIDE SEQUENCE [LARGE SCALE GENOMIC DNA]</scope>
    <source>
        <strain evidence="2 3">NIES-35</strain>
    </source>
</reference>
<dbReference type="EMBL" id="BDRX01000284">
    <property type="protein sequence ID" value="GBG00652.1"/>
    <property type="molecule type" value="Genomic_DNA"/>
</dbReference>
<organism evidence="2 3">
    <name type="scientific">Raphidocelis subcapitata</name>
    <dbReference type="NCBI Taxonomy" id="307507"/>
    <lineage>
        <taxon>Eukaryota</taxon>
        <taxon>Viridiplantae</taxon>
        <taxon>Chlorophyta</taxon>
        <taxon>core chlorophytes</taxon>
        <taxon>Chlorophyceae</taxon>
        <taxon>CS clade</taxon>
        <taxon>Sphaeropleales</taxon>
        <taxon>Selenastraceae</taxon>
        <taxon>Raphidocelis</taxon>
    </lineage>
</organism>
<dbReference type="InParanoid" id="A0A2V0PLJ5"/>
<feature type="signal peptide" evidence="1">
    <location>
        <begin position="1"/>
        <end position="36"/>
    </location>
</feature>
<dbReference type="PROSITE" id="PS51257">
    <property type="entry name" value="PROKAR_LIPOPROTEIN"/>
    <property type="match status" value="1"/>
</dbReference>
<keyword evidence="1" id="KW-0732">Signal</keyword>
<evidence type="ECO:0000313" key="2">
    <source>
        <dbReference type="EMBL" id="GBG00652.1"/>
    </source>
</evidence>
<name>A0A2V0PLJ5_9CHLO</name>
<accession>A0A2V0PLJ5</accession>
<evidence type="ECO:0000313" key="3">
    <source>
        <dbReference type="Proteomes" id="UP000247498"/>
    </source>
</evidence>
<dbReference type="Proteomes" id="UP000247498">
    <property type="component" value="Unassembled WGS sequence"/>
</dbReference>